<keyword evidence="5" id="KW-0732">Signal</keyword>
<dbReference type="Gene3D" id="3.40.390.10">
    <property type="entry name" value="Collagenase (Catalytic Domain)"/>
    <property type="match status" value="1"/>
</dbReference>
<evidence type="ECO:0000256" key="4">
    <source>
        <dbReference type="ARBA" id="ARBA00022833"/>
    </source>
</evidence>
<dbReference type="RefSeq" id="WP_345530146.1">
    <property type="nucleotide sequence ID" value="NZ_BAABKN010000040.1"/>
</dbReference>
<evidence type="ECO:0000256" key="5">
    <source>
        <dbReference type="SAM" id="SignalP"/>
    </source>
</evidence>
<dbReference type="EMBL" id="BAABKN010000040">
    <property type="protein sequence ID" value="GAA4760045.1"/>
    <property type="molecule type" value="Genomic_DNA"/>
</dbReference>
<keyword evidence="3" id="KW-0378">Hydrolase</keyword>
<name>A0ABP8ZLZ4_9ACTN</name>
<gene>
    <name evidence="7" type="ORF">GCM10023350_52820</name>
</gene>
<evidence type="ECO:0000259" key="6">
    <source>
        <dbReference type="SMART" id="SM00235"/>
    </source>
</evidence>
<keyword evidence="1" id="KW-0645">Protease</keyword>
<dbReference type="InterPro" id="IPR006026">
    <property type="entry name" value="Peptidase_Metallo"/>
</dbReference>
<dbReference type="Pfam" id="PF00413">
    <property type="entry name" value="Peptidase_M10"/>
    <property type="match status" value="1"/>
</dbReference>
<dbReference type="InterPro" id="IPR001818">
    <property type="entry name" value="Pept_M10_metallopeptidase"/>
</dbReference>
<feature type="signal peptide" evidence="5">
    <location>
        <begin position="1"/>
        <end position="29"/>
    </location>
</feature>
<keyword evidence="8" id="KW-1185">Reference proteome</keyword>
<dbReference type="Proteomes" id="UP001499882">
    <property type="component" value="Unassembled WGS sequence"/>
</dbReference>
<organism evidence="7 8">
    <name type="scientific">Nocardioides endophyticus</name>
    <dbReference type="NCBI Taxonomy" id="1353775"/>
    <lineage>
        <taxon>Bacteria</taxon>
        <taxon>Bacillati</taxon>
        <taxon>Actinomycetota</taxon>
        <taxon>Actinomycetes</taxon>
        <taxon>Propionibacteriales</taxon>
        <taxon>Nocardioidaceae</taxon>
        <taxon>Nocardioides</taxon>
    </lineage>
</organism>
<feature type="chain" id="PRO_5047280343" description="Peptidase metallopeptidase domain-containing protein" evidence="5">
    <location>
        <begin position="30"/>
        <end position="387"/>
    </location>
</feature>
<proteinExistence type="predicted"/>
<evidence type="ECO:0000313" key="8">
    <source>
        <dbReference type="Proteomes" id="UP001499882"/>
    </source>
</evidence>
<evidence type="ECO:0000256" key="3">
    <source>
        <dbReference type="ARBA" id="ARBA00022801"/>
    </source>
</evidence>
<dbReference type="InterPro" id="IPR024079">
    <property type="entry name" value="MetalloPept_cat_dom_sf"/>
</dbReference>
<evidence type="ECO:0000256" key="1">
    <source>
        <dbReference type="ARBA" id="ARBA00022670"/>
    </source>
</evidence>
<accession>A0ABP8ZLZ4</accession>
<dbReference type="SUPFAM" id="SSF55486">
    <property type="entry name" value="Metalloproteases ('zincins'), catalytic domain"/>
    <property type="match status" value="1"/>
</dbReference>
<feature type="domain" description="Peptidase metallopeptidase" evidence="6">
    <location>
        <begin position="201"/>
        <end position="382"/>
    </location>
</feature>
<sequence length="387" mass="40062">MTPPVAVRRRRLAGGAAVLSLLAGGLVAAASSVPSGPLAAPSAALGLVHAQDAVRLRKPSPIVLSAPTSVRAGSRIRFDGDVVVKAKKPRRVEVFELKAGRWRVAGRTTSKRNGTFALRIAAGSVGGSRVFRAEAPAVGGLAGLRTGKLKVKVAAAATTSTGPVIPGGDGYDAAEGLPSGYVAAGSKSDWSYLFDQTPNAFGSRWDPCTVITWSYNPTGEAYNALPDVKRAFAKIAGVSGLKFLYGRSQTEYRYLGGDHDLDFTLEKMVVGWGNKHQFPDLAPDQYGDAVGIGGGAAQPVAGADVDLKMVRGYLTLDNDGGIALAPGFNGSGWGQVMMHEILHALGLGHAKNANQLMYGTATPLNYQFGAGDITGMTKVGAAASCLP</sequence>
<keyword evidence="2" id="KW-0479">Metal-binding</keyword>
<evidence type="ECO:0000256" key="2">
    <source>
        <dbReference type="ARBA" id="ARBA00022723"/>
    </source>
</evidence>
<comment type="caution">
    <text evidence="7">The sequence shown here is derived from an EMBL/GenBank/DDBJ whole genome shotgun (WGS) entry which is preliminary data.</text>
</comment>
<reference evidence="8" key="1">
    <citation type="journal article" date="2019" name="Int. J. Syst. Evol. Microbiol.">
        <title>The Global Catalogue of Microorganisms (GCM) 10K type strain sequencing project: providing services to taxonomists for standard genome sequencing and annotation.</title>
        <authorList>
            <consortium name="The Broad Institute Genomics Platform"/>
            <consortium name="The Broad Institute Genome Sequencing Center for Infectious Disease"/>
            <person name="Wu L."/>
            <person name="Ma J."/>
        </authorList>
    </citation>
    <scope>NUCLEOTIDE SEQUENCE [LARGE SCALE GENOMIC DNA]</scope>
    <source>
        <strain evidence="8">JCM 18532</strain>
    </source>
</reference>
<dbReference type="SMART" id="SM00235">
    <property type="entry name" value="ZnMc"/>
    <property type="match status" value="1"/>
</dbReference>
<keyword evidence="4" id="KW-0862">Zinc</keyword>
<evidence type="ECO:0000313" key="7">
    <source>
        <dbReference type="EMBL" id="GAA4760045.1"/>
    </source>
</evidence>
<protein>
    <recommendedName>
        <fullName evidence="6">Peptidase metallopeptidase domain-containing protein</fullName>
    </recommendedName>
</protein>